<evidence type="ECO:0000256" key="1">
    <source>
        <dbReference type="ARBA" id="ARBA00008069"/>
    </source>
</evidence>
<dbReference type="PROSITE" id="PS00571">
    <property type="entry name" value="AMIDASES"/>
    <property type="match status" value="1"/>
</dbReference>
<evidence type="ECO:0000313" key="10">
    <source>
        <dbReference type="Proteomes" id="UP000034044"/>
    </source>
</evidence>
<evidence type="ECO:0000256" key="3">
    <source>
        <dbReference type="ARBA" id="ARBA00022741"/>
    </source>
</evidence>
<dbReference type="InterPro" id="IPR020556">
    <property type="entry name" value="Amidase_CS"/>
</dbReference>
<dbReference type="EC" id="6.3.5.7" evidence="7"/>
<dbReference type="InterPro" id="IPR004412">
    <property type="entry name" value="GatA"/>
</dbReference>
<keyword evidence="3 7" id="KW-0547">Nucleotide-binding</keyword>
<keyword evidence="5 7" id="KW-0648">Protein biosynthesis</keyword>
<comment type="similarity">
    <text evidence="1 7">Belongs to the amidase family. GatA subfamily.</text>
</comment>
<dbReference type="PATRIC" id="fig|1619010.3.peg.134"/>
<reference evidence="9 10" key="1">
    <citation type="journal article" date="2015" name="Nature">
        <title>rRNA introns, odd ribosomes, and small enigmatic genomes across a large radiation of phyla.</title>
        <authorList>
            <person name="Brown C.T."/>
            <person name="Hug L.A."/>
            <person name="Thomas B.C."/>
            <person name="Sharon I."/>
            <person name="Castelle C.J."/>
            <person name="Singh A."/>
            <person name="Wilkins M.J."/>
            <person name="Williams K.H."/>
            <person name="Banfield J.F."/>
        </authorList>
    </citation>
    <scope>NUCLEOTIDE SEQUENCE [LARGE SCALE GENOMIC DNA]</scope>
</reference>
<proteinExistence type="inferred from homology"/>
<keyword evidence="2 7" id="KW-0436">Ligase</keyword>
<evidence type="ECO:0000313" key="9">
    <source>
        <dbReference type="EMBL" id="KKQ23184.1"/>
    </source>
</evidence>
<dbReference type="PANTHER" id="PTHR11895">
    <property type="entry name" value="TRANSAMIDASE"/>
    <property type="match status" value="1"/>
</dbReference>
<feature type="domain" description="Amidase" evidence="8">
    <location>
        <begin position="24"/>
        <end position="479"/>
    </location>
</feature>
<keyword evidence="4 7" id="KW-0067">ATP-binding</keyword>
<evidence type="ECO:0000259" key="8">
    <source>
        <dbReference type="Pfam" id="PF01425"/>
    </source>
</evidence>
<dbReference type="GO" id="GO:0050567">
    <property type="term" value="F:glutaminyl-tRNA synthase (glutamine-hydrolyzing) activity"/>
    <property type="evidence" value="ECO:0007669"/>
    <property type="project" value="UniProtKB-UniRule"/>
</dbReference>
<organism evidence="9 10">
    <name type="scientific">Candidatus Wolfebacteria bacterium GW2011_GWC1_37_10</name>
    <dbReference type="NCBI Taxonomy" id="1619010"/>
    <lineage>
        <taxon>Bacteria</taxon>
        <taxon>Candidatus Wolfeibacteriota</taxon>
    </lineage>
</organism>
<comment type="subunit">
    <text evidence="7">Heterotrimer of A, B and C subunits.</text>
</comment>
<dbReference type="HAMAP" id="MF_00120">
    <property type="entry name" value="GatA"/>
    <property type="match status" value="1"/>
</dbReference>
<feature type="active site" description="Charge relay system" evidence="7">
    <location>
        <position position="79"/>
    </location>
</feature>
<name>A0A0G0IG70_9BACT</name>
<dbReference type="Pfam" id="PF01425">
    <property type="entry name" value="Amidase"/>
    <property type="match status" value="1"/>
</dbReference>
<dbReference type="InterPro" id="IPR000120">
    <property type="entry name" value="Amidase"/>
</dbReference>
<comment type="function">
    <text evidence="7">Allows the formation of correctly charged Gln-tRNA(Gln) through the transamidation of misacylated Glu-tRNA(Gln) in organisms which lack glutaminyl-tRNA synthetase. The reaction takes place in the presence of glutamine and ATP through an activated gamma-phospho-Glu-tRNA(Gln).</text>
</comment>
<dbReference type="Gene3D" id="3.90.1300.10">
    <property type="entry name" value="Amidase signature (AS) domain"/>
    <property type="match status" value="1"/>
</dbReference>
<accession>A0A0G0IG70</accession>
<protein>
    <recommendedName>
        <fullName evidence="7">Glutamyl-tRNA(Gln) amidotransferase subunit A</fullName>
        <shortName evidence="7">Glu-ADT subunit A</shortName>
        <ecNumber evidence="7">6.3.5.7</ecNumber>
    </recommendedName>
</protein>
<gene>
    <name evidence="7 9" type="primary">gatA</name>
    <name evidence="9" type="ORF">US36_C0003G0018</name>
</gene>
<dbReference type="GO" id="GO:0016740">
    <property type="term" value="F:transferase activity"/>
    <property type="evidence" value="ECO:0007669"/>
    <property type="project" value="UniProtKB-KW"/>
</dbReference>
<keyword evidence="9" id="KW-0808">Transferase</keyword>
<dbReference type="GO" id="GO:0030956">
    <property type="term" value="C:glutamyl-tRNA(Gln) amidotransferase complex"/>
    <property type="evidence" value="ECO:0007669"/>
    <property type="project" value="InterPro"/>
</dbReference>
<evidence type="ECO:0000256" key="5">
    <source>
        <dbReference type="ARBA" id="ARBA00022917"/>
    </source>
</evidence>
<dbReference type="InterPro" id="IPR036928">
    <property type="entry name" value="AS_sf"/>
</dbReference>
<evidence type="ECO:0000256" key="7">
    <source>
        <dbReference type="HAMAP-Rule" id="MF_00120"/>
    </source>
</evidence>
<feature type="active site" description="Acyl-ester intermediate" evidence="7">
    <location>
        <position position="178"/>
    </location>
</feature>
<feature type="active site" description="Charge relay system" evidence="7">
    <location>
        <position position="154"/>
    </location>
</feature>
<comment type="caution">
    <text evidence="9">The sequence shown here is derived from an EMBL/GenBank/DDBJ whole genome shotgun (WGS) entry which is preliminary data.</text>
</comment>
<dbReference type="PANTHER" id="PTHR11895:SF151">
    <property type="entry name" value="GLUTAMYL-TRNA(GLN) AMIDOTRANSFERASE SUBUNIT A"/>
    <property type="match status" value="1"/>
</dbReference>
<evidence type="ECO:0000256" key="6">
    <source>
        <dbReference type="ARBA" id="ARBA00047407"/>
    </source>
</evidence>
<evidence type="ECO:0000256" key="2">
    <source>
        <dbReference type="ARBA" id="ARBA00022598"/>
    </source>
</evidence>
<comment type="catalytic activity">
    <reaction evidence="6 7">
        <text>L-glutamyl-tRNA(Gln) + L-glutamine + ATP + H2O = L-glutaminyl-tRNA(Gln) + L-glutamate + ADP + phosphate + H(+)</text>
        <dbReference type="Rhea" id="RHEA:17521"/>
        <dbReference type="Rhea" id="RHEA-COMP:9681"/>
        <dbReference type="Rhea" id="RHEA-COMP:9684"/>
        <dbReference type="ChEBI" id="CHEBI:15377"/>
        <dbReference type="ChEBI" id="CHEBI:15378"/>
        <dbReference type="ChEBI" id="CHEBI:29985"/>
        <dbReference type="ChEBI" id="CHEBI:30616"/>
        <dbReference type="ChEBI" id="CHEBI:43474"/>
        <dbReference type="ChEBI" id="CHEBI:58359"/>
        <dbReference type="ChEBI" id="CHEBI:78520"/>
        <dbReference type="ChEBI" id="CHEBI:78521"/>
        <dbReference type="ChEBI" id="CHEBI:456216"/>
        <dbReference type="EC" id="6.3.5.7"/>
    </reaction>
</comment>
<dbReference type="NCBIfam" id="TIGR00132">
    <property type="entry name" value="gatA"/>
    <property type="match status" value="1"/>
</dbReference>
<sequence>MDLKDLTIKKFHQGLVDKNYSAFEITKAFFDYIEKNDKEIGAYINLTKERAIEQANNVDLKLAKGEKIGLLAGAPMAIKDNILIEGESATAASKILANYKASYDATIIKKLKQNFSVFLGKTNMDEFAMGSSGENSSVKLIKNPYDLERVPGGSSGGSAAAVAKNMAVAAFGSDTGGSIRQPANFCGVVGLKPTYGAVSRFGLIAMASSLDQIGPIAKTAEDAAILFNSIAGQDEFDSTTENIKYDSEKILNPKFEDIKKLRIGIPKEYFIEGLDEEVKNATEKAIKNLKSLGFEFREISLPHTKYALACYYIIMPAEVSANLSRFDGIRYSRIENAELKMQNLKDIYLKTRGGGFGDEVKRRIILGTFVLSSGYYDAYYNKAQRVRQLIKKDFSEAFKEIDVILTPVAPTPAFKIGEKIDDPLKMYLGDIFTVPVNLAGLPAISIPVEKYRISETDRTKKLPIGFQLIGQPFKEADILGIGRFYENSLI</sequence>
<dbReference type="GO" id="GO:0005524">
    <property type="term" value="F:ATP binding"/>
    <property type="evidence" value="ECO:0007669"/>
    <property type="project" value="UniProtKB-KW"/>
</dbReference>
<dbReference type="AlphaFoldDB" id="A0A0G0IG70"/>
<dbReference type="Proteomes" id="UP000034044">
    <property type="component" value="Unassembled WGS sequence"/>
</dbReference>
<dbReference type="SUPFAM" id="SSF75304">
    <property type="entry name" value="Amidase signature (AS) enzymes"/>
    <property type="match status" value="1"/>
</dbReference>
<dbReference type="GO" id="GO:0006412">
    <property type="term" value="P:translation"/>
    <property type="evidence" value="ECO:0007669"/>
    <property type="project" value="UniProtKB-UniRule"/>
</dbReference>
<evidence type="ECO:0000256" key="4">
    <source>
        <dbReference type="ARBA" id="ARBA00022840"/>
    </source>
</evidence>
<dbReference type="InterPro" id="IPR023631">
    <property type="entry name" value="Amidase_dom"/>
</dbReference>
<dbReference type="EMBL" id="LBSR01000003">
    <property type="protein sequence ID" value="KKQ23184.1"/>
    <property type="molecule type" value="Genomic_DNA"/>
</dbReference>